<protein>
    <submittedName>
        <fullName evidence="3">Secreted protein</fullName>
    </submittedName>
</protein>
<name>A0A914H900_GLORO</name>
<dbReference type="Proteomes" id="UP000887572">
    <property type="component" value="Unplaced"/>
</dbReference>
<evidence type="ECO:0000256" key="1">
    <source>
        <dbReference type="SAM" id="SignalP"/>
    </source>
</evidence>
<reference evidence="3" key="1">
    <citation type="submission" date="2022-11" db="UniProtKB">
        <authorList>
            <consortium name="WormBaseParasite"/>
        </authorList>
    </citation>
    <scope>IDENTIFICATION</scope>
</reference>
<evidence type="ECO:0000313" key="2">
    <source>
        <dbReference type="Proteomes" id="UP000887572"/>
    </source>
</evidence>
<feature type="signal peptide" evidence="1">
    <location>
        <begin position="1"/>
        <end position="32"/>
    </location>
</feature>
<feature type="chain" id="PRO_5037940381" evidence="1">
    <location>
        <begin position="33"/>
        <end position="79"/>
    </location>
</feature>
<keyword evidence="1" id="KW-0732">Signal</keyword>
<organism evidence="2 3">
    <name type="scientific">Globodera rostochiensis</name>
    <name type="common">Golden nematode worm</name>
    <name type="synonym">Heterodera rostochiensis</name>
    <dbReference type="NCBI Taxonomy" id="31243"/>
    <lineage>
        <taxon>Eukaryota</taxon>
        <taxon>Metazoa</taxon>
        <taxon>Ecdysozoa</taxon>
        <taxon>Nematoda</taxon>
        <taxon>Chromadorea</taxon>
        <taxon>Rhabditida</taxon>
        <taxon>Tylenchina</taxon>
        <taxon>Tylenchomorpha</taxon>
        <taxon>Tylenchoidea</taxon>
        <taxon>Heteroderidae</taxon>
        <taxon>Heteroderinae</taxon>
        <taxon>Globodera</taxon>
    </lineage>
</organism>
<dbReference type="AlphaFoldDB" id="A0A914H900"/>
<dbReference type="WBParaSite" id="Gr19_v10_g15156.t1">
    <property type="protein sequence ID" value="Gr19_v10_g15156.t1"/>
    <property type="gene ID" value="Gr19_v10_g15156"/>
</dbReference>
<evidence type="ECO:0000313" key="3">
    <source>
        <dbReference type="WBParaSite" id="Gr19_v10_g15156.t1"/>
    </source>
</evidence>
<keyword evidence="2" id="KW-1185">Reference proteome</keyword>
<sequence>MANHLLDPPTTMQWRLFISPLLFVKFPFCAHASINGGGLPPLSTTYGGDEYFCMISIGGRREAVARGDKLPFSGTGGWH</sequence>
<accession>A0A914H900</accession>
<proteinExistence type="predicted"/>